<dbReference type="PANTHER" id="PTHR31061:SF24">
    <property type="entry name" value="LD22376P"/>
    <property type="match status" value="1"/>
</dbReference>
<organism evidence="2 3">
    <name type="scientific">Botrimarina hoheduenensis</name>
    <dbReference type="NCBI Taxonomy" id="2528000"/>
    <lineage>
        <taxon>Bacteria</taxon>
        <taxon>Pseudomonadati</taxon>
        <taxon>Planctomycetota</taxon>
        <taxon>Planctomycetia</taxon>
        <taxon>Pirellulales</taxon>
        <taxon>Lacipirellulaceae</taxon>
        <taxon>Botrimarina</taxon>
    </lineage>
</organism>
<keyword evidence="1" id="KW-0812">Transmembrane</keyword>
<dbReference type="RefSeq" id="WP_146571657.1">
    <property type="nucleotide sequence ID" value="NZ_SJPH01000002.1"/>
</dbReference>
<dbReference type="Proteomes" id="UP000318995">
    <property type="component" value="Unassembled WGS sequence"/>
</dbReference>
<dbReference type="PANTHER" id="PTHR31061">
    <property type="entry name" value="LD22376P"/>
    <property type="match status" value="1"/>
</dbReference>
<dbReference type="EMBL" id="SJPH01000002">
    <property type="protein sequence ID" value="TWT47205.1"/>
    <property type="molecule type" value="Genomic_DNA"/>
</dbReference>
<keyword evidence="1" id="KW-1133">Transmembrane helix</keyword>
<proteinExistence type="predicted"/>
<reference evidence="2 3" key="1">
    <citation type="submission" date="2019-02" db="EMBL/GenBank/DDBJ databases">
        <title>Deep-cultivation of Planctomycetes and their phenomic and genomic characterization uncovers novel biology.</title>
        <authorList>
            <person name="Wiegand S."/>
            <person name="Jogler M."/>
            <person name="Boedeker C."/>
            <person name="Pinto D."/>
            <person name="Vollmers J."/>
            <person name="Rivas-Marin E."/>
            <person name="Kohn T."/>
            <person name="Peeters S.H."/>
            <person name="Heuer A."/>
            <person name="Rast P."/>
            <person name="Oberbeckmann S."/>
            <person name="Bunk B."/>
            <person name="Jeske O."/>
            <person name="Meyerdierks A."/>
            <person name="Storesund J.E."/>
            <person name="Kallscheuer N."/>
            <person name="Luecker S."/>
            <person name="Lage O.M."/>
            <person name="Pohl T."/>
            <person name="Merkel B.J."/>
            <person name="Hornburger P."/>
            <person name="Mueller R.-W."/>
            <person name="Bruemmer F."/>
            <person name="Labrenz M."/>
            <person name="Spormann A.M."/>
            <person name="Op Den Camp H."/>
            <person name="Overmann J."/>
            <person name="Amann R."/>
            <person name="Jetten M.S.M."/>
            <person name="Mascher T."/>
            <person name="Medema M.H."/>
            <person name="Devos D.P."/>
            <person name="Kaster A.-K."/>
            <person name="Ovreas L."/>
            <person name="Rohde M."/>
            <person name="Galperin M.Y."/>
            <person name="Jogler C."/>
        </authorList>
    </citation>
    <scope>NUCLEOTIDE SEQUENCE [LARGE SCALE GENOMIC DNA]</scope>
    <source>
        <strain evidence="2 3">Pla111</strain>
    </source>
</reference>
<feature type="transmembrane region" description="Helical" evidence="1">
    <location>
        <begin position="168"/>
        <end position="187"/>
    </location>
</feature>
<name>A0A5C5WAL3_9BACT</name>
<gene>
    <name evidence="2" type="ORF">Pla111_08170</name>
</gene>
<comment type="caution">
    <text evidence="2">The sequence shown here is derived from an EMBL/GenBank/DDBJ whole genome shotgun (WGS) entry which is preliminary data.</text>
</comment>
<evidence type="ECO:0000256" key="1">
    <source>
        <dbReference type="SAM" id="Phobius"/>
    </source>
</evidence>
<dbReference type="OrthoDB" id="9788724at2"/>
<feature type="transmembrane region" description="Helical" evidence="1">
    <location>
        <begin position="374"/>
        <end position="394"/>
    </location>
</feature>
<sequence length="403" mass="45123" precursor="true">MPSYRSVDTDSAPSKAGQESASKARRLAALDVYRGLTMLLLAFTVPNWGWELPLAEKYPWLTPLTAQVEHTAWRGLTAWDLIQPSFMFMVGVSLPYSVASRQLRGVSEFRLWKHAATRALLLVLLGVFLRSVGESATVWTLEDVVSQIGLGYLPLFWLARRTPRFQRIVFITLLGFWWAVYALWPIAAPLPAGAVRHFEGFWSHWNESVGPARLFDQWLLNLPPRTDTFTINSGGYYTLNFVPSIATMLLGVLAGQRLRENETTDNTTGWFVQIGALLLAAGLSLDLAGACPLVKKLWTPAFVLVSGGFCLMILGTLHAMSDLAGWRRWFMPAEVVGRNPLAMYVMTWTLAGWVLANLTTHMGAKSFEILGETYAPMLGNLATGMVLYLICWWMDVNRVYVRL</sequence>
<feature type="transmembrane region" description="Helical" evidence="1">
    <location>
        <begin position="297"/>
        <end position="320"/>
    </location>
</feature>
<keyword evidence="3" id="KW-1185">Reference proteome</keyword>
<evidence type="ECO:0000313" key="2">
    <source>
        <dbReference type="EMBL" id="TWT47205.1"/>
    </source>
</evidence>
<accession>A0A5C5WAL3</accession>
<feature type="transmembrane region" description="Helical" evidence="1">
    <location>
        <begin position="341"/>
        <end position="362"/>
    </location>
</feature>
<keyword evidence="1" id="KW-0472">Membrane</keyword>
<evidence type="ECO:0008006" key="4">
    <source>
        <dbReference type="Google" id="ProtNLM"/>
    </source>
</evidence>
<protein>
    <recommendedName>
        <fullName evidence="4">DUF5009 domain-containing protein</fullName>
    </recommendedName>
</protein>
<feature type="transmembrane region" description="Helical" evidence="1">
    <location>
        <begin position="234"/>
        <end position="255"/>
    </location>
</feature>
<feature type="transmembrane region" description="Helical" evidence="1">
    <location>
        <begin position="267"/>
        <end position="285"/>
    </location>
</feature>
<dbReference type="AlphaFoldDB" id="A0A5C5WAL3"/>
<evidence type="ECO:0000313" key="3">
    <source>
        <dbReference type="Proteomes" id="UP000318995"/>
    </source>
</evidence>